<dbReference type="GO" id="GO:0005783">
    <property type="term" value="C:endoplasmic reticulum"/>
    <property type="evidence" value="ECO:0007669"/>
    <property type="project" value="TreeGrafter"/>
</dbReference>
<dbReference type="Gene3D" id="3.30.70.360">
    <property type="match status" value="1"/>
</dbReference>
<dbReference type="OrthoDB" id="6119954at2759"/>
<feature type="domain" description="Peptidase M20 dimerisation" evidence="6">
    <location>
        <begin position="225"/>
        <end position="323"/>
    </location>
</feature>
<sequence>MESLLRLCFFWISLLILLLPTYWHHHPAGAWAAASGPETEFPGRELLESAREPEFFEWLRWVRRRIHQYPELAFEEHNTSRLVRSELDSLGVEYAWPFAGTGVVASIGSGEKPWVALRADMDALPIQELVEWEYKSKVDGKMHACGHDIHVTMLLGAAKLLQDRKDKLKGTVKLVFQPAEEGRGGAYHMLKEGALDGVEAIFGLHVLPQLPTGSIGSRPGPMMAGSGRFTAVIQGKGGHAAAPHRTRDAVLAASLSVLALQQIVSRETDPLEARVVSIGFIEGGQAGNVIPETVRFGGTFRSMTSEGMSYLQQRIKEVIETQASVHRCSAVVDFMEEKLRPYPATVNDDAMYKHAKRIGETLLGESNVHLVPLTMAAEDFSFYSQRMAAAFFSIGVMNKTMKSHQDLHSPYFIADEEVLPIGAALHASIALSYLDDHRCKPAFHRCNATVDFKETPLAYPVLDNNKALFDRAKRVGEVLLGEQNVQLLPATMGVEDFGFYLQKMPAVMFTVGAKNKTKSYHPLHSPYLIDEEVLSVGLAFHASVAMSWRQR</sequence>
<dbReference type="GO" id="GO:0010179">
    <property type="term" value="F:IAA-Ala conjugate hydrolase activity"/>
    <property type="evidence" value="ECO:0007669"/>
    <property type="project" value="TreeGrafter"/>
</dbReference>
<accession>A0A834LSA2</accession>
<protein>
    <recommendedName>
        <fullName evidence="6">Peptidase M20 dimerisation domain-containing protein</fullName>
    </recommendedName>
</protein>
<dbReference type="SUPFAM" id="SSF55031">
    <property type="entry name" value="Bacterial exopeptidase dimerisation domain"/>
    <property type="match status" value="1"/>
</dbReference>
<dbReference type="InterPro" id="IPR011650">
    <property type="entry name" value="Peptidase_M20_dimer"/>
</dbReference>
<dbReference type="Proteomes" id="UP000626092">
    <property type="component" value="Unassembled WGS sequence"/>
</dbReference>
<evidence type="ECO:0000256" key="4">
    <source>
        <dbReference type="ARBA" id="ARBA00023211"/>
    </source>
</evidence>
<feature type="chain" id="PRO_5032596233" description="Peptidase M20 dimerisation domain-containing protein" evidence="5">
    <location>
        <begin position="24"/>
        <end position="551"/>
    </location>
</feature>
<feature type="signal peptide" evidence="5">
    <location>
        <begin position="1"/>
        <end position="23"/>
    </location>
</feature>
<dbReference type="InterPro" id="IPR017439">
    <property type="entry name" value="Amidohydrolase"/>
</dbReference>
<evidence type="ECO:0000256" key="5">
    <source>
        <dbReference type="SAM" id="SignalP"/>
    </source>
</evidence>
<dbReference type="InterPro" id="IPR002933">
    <property type="entry name" value="Peptidase_M20"/>
</dbReference>
<keyword evidence="8" id="KW-1185">Reference proteome</keyword>
<evidence type="ECO:0000313" key="7">
    <source>
        <dbReference type="EMBL" id="KAF7148392.1"/>
    </source>
</evidence>
<dbReference type="Pfam" id="PF07687">
    <property type="entry name" value="M20_dimer"/>
    <property type="match status" value="1"/>
</dbReference>
<comment type="caution">
    <text evidence="7">The sequence shown here is derived from an EMBL/GenBank/DDBJ whole genome shotgun (WGS) entry which is preliminary data.</text>
</comment>
<dbReference type="PANTHER" id="PTHR11014:SF63">
    <property type="entry name" value="METALLOPEPTIDASE, PUTATIVE (AFU_ORTHOLOGUE AFUA_6G09600)-RELATED"/>
    <property type="match status" value="1"/>
</dbReference>
<organism evidence="7 8">
    <name type="scientific">Rhododendron simsii</name>
    <name type="common">Sims's rhododendron</name>
    <dbReference type="NCBI Taxonomy" id="118357"/>
    <lineage>
        <taxon>Eukaryota</taxon>
        <taxon>Viridiplantae</taxon>
        <taxon>Streptophyta</taxon>
        <taxon>Embryophyta</taxon>
        <taxon>Tracheophyta</taxon>
        <taxon>Spermatophyta</taxon>
        <taxon>Magnoliopsida</taxon>
        <taxon>eudicotyledons</taxon>
        <taxon>Gunneridae</taxon>
        <taxon>Pentapetalae</taxon>
        <taxon>asterids</taxon>
        <taxon>Ericales</taxon>
        <taxon>Ericaceae</taxon>
        <taxon>Ericoideae</taxon>
        <taxon>Rhodoreae</taxon>
        <taxon>Rhododendron</taxon>
    </lineage>
</organism>
<reference evidence="7" key="1">
    <citation type="submission" date="2019-11" db="EMBL/GenBank/DDBJ databases">
        <authorList>
            <person name="Liu Y."/>
            <person name="Hou J."/>
            <person name="Li T.-Q."/>
            <person name="Guan C.-H."/>
            <person name="Wu X."/>
            <person name="Wu H.-Z."/>
            <person name="Ling F."/>
            <person name="Zhang R."/>
            <person name="Shi X.-G."/>
            <person name="Ren J.-P."/>
            <person name="Chen E.-F."/>
            <person name="Sun J.-M."/>
        </authorList>
    </citation>
    <scope>NUCLEOTIDE SEQUENCE</scope>
    <source>
        <strain evidence="7">Adult_tree_wgs_1</strain>
        <tissue evidence="7">Leaves</tissue>
    </source>
</reference>
<keyword evidence="2 5" id="KW-0732">Signal</keyword>
<dbReference type="InterPro" id="IPR036264">
    <property type="entry name" value="Bact_exopeptidase_dim_dom"/>
</dbReference>
<comment type="similarity">
    <text evidence="1">Belongs to the peptidase M20 family.</text>
</comment>
<dbReference type="SUPFAM" id="SSF53187">
    <property type="entry name" value="Zn-dependent exopeptidases"/>
    <property type="match status" value="2"/>
</dbReference>
<evidence type="ECO:0000256" key="2">
    <source>
        <dbReference type="ARBA" id="ARBA00022729"/>
    </source>
</evidence>
<evidence type="ECO:0000259" key="6">
    <source>
        <dbReference type="Pfam" id="PF07687"/>
    </source>
</evidence>
<dbReference type="NCBIfam" id="TIGR01891">
    <property type="entry name" value="amidohydrolases"/>
    <property type="match status" value="1"/>
</dbReference>
<keyword evidence="4" id="KW-0464">Manganese</keyword>
<gene>
    <name evidence="7" type="ORF">RHSIM_Rhsim03G0069100</name>
</gene>
<dbReference type="PANTHER" id="PTHR11014">
    <property type="entry name" value="PEPTIDASE M20 FAMILY MEMBER"/>
    <property type="match status" value="1"/>
</dbReference>
<keyword evidence="3" id="KW-0378">Hydrolase</keyword>
<dbReference type="CDD" id="cd08017">
    <property type="entry name" value="M20_IAA_Hyd"/>
    <property type="match status" value="1"/>
</dbReference>
<dbReference type="AlphaFoldDB" id="A0A834LSA2"/>
<name>A0A834LSA2_RHOSS</name>
<dbReference type="EMBL" id="WJXA01000003">
    <property type="protein sequence ID" value="KAF7148392.1"/>
    <property type="molecule type" value="Genomic_DNA"/>
</dbReference>
<evidence type="ECO:0000256" key="3">
    <source>
        <dbReference type="ARBA" id="ARBA00022801"/>
    </source>
</evidence>
<dbReference type="InterPro" id="IPR044757">
    <property type="entry name" value="ILR1-like_Hyd"/>
</dbReference>
<dbReference type="GO" id="GO:0009850">
    <property type="term" value="P:auxin metabolic process"/>
    <property type="evidence" value="ECO:0007669"/>
    <property type="project" value="InterPro"/>
</dbReference>
<evidence type="ECO:0000313" key="8">
    <source>
        <dbReference type="Proteomes" id="UP000626092"/>
    </source>
</evidence>
<dbReference type="FunFam" id="3.30.70.360:FF:000001">
    <property type="entry name" value="N-acetyldiaminopimelate deacetylase"/>
    <property type="match status" value="1"/>
</dbReference>
<dbReference type="Gene3D" id="3.40.630.10">
    <property type="entry name" value="Zn peptidases"/>
    <property type="match status" value="2"/>
</dbReference>
<evidence type="ECO:0000256" key="1">
    <source>
        <dbReference type="ARBA" id="ARBA00006153"/>
    </source>
</evidence>
<dbReference type="Pfam" id="PF01546">
    <property type="entry name" value="Peptidase_M20"/>
    <property type="match status" value="2"/>
</dbReference>
<proteinExistence type="inferred from homology"/>